<feature type="region of interest" description="Disordered" evidence="1">
    <location>
        <begin position="1"/>
        <end position="146"/>
    </location>
</feature>
<dbReference type="InterPro" id="IPR036085">
    <property type="entry name" value="PAZ_dom_sf"/>
</dbReference>
<feature type="domain" description="PAZ" evidence="2">
    <location>
        <begin position="349"/>
        <end position="468"/>
    </location>
</feature>
<dbReference type="Pfam" id="PF16486">
    <property type="entry name" value="ArgoN"/>
    <property type="match status" value="1"/>
</dbReference>
<dbReference type="PROSITE" id="PS50822">
    <property type="entry name" value="PIWI"/>
    <property type="match status" value="1"/>
</dbReference>
<feature type="compositionally biased region" description="Gly residues" evidence="1">
    <location>
        <begin position="59"/>
        <end position="90"/>
    </location>
</feature>
<organism evidence="4 5">
    <name type="scientific">Schizophyllum amplum</name>
    <dbReference type="NCBI Taxonomy" id="97359"/>
    <lineage>
        <taxon>Eukaryota</taxon>
        <taxon>Fungi</taxon>
        <taxon>Dikarya</taxon>
        <taxon>Basidiomycota</taxon>
        <taxon>Agaricomycotina</taxon>
        <taxon>Agaricomycetes</taxon>
        <taxon>Agaricomycetidae</taxon>
        <taxon>Agaricales</taxon>
        <taxon>Schizophyllaceae</taxon>
        <taxon>Schizophyllum</taxon>
    </lineage>
</organism>
<dbReference type="SMART" id="SM01163">
    <property type="entry name" value="DUF1785"/>
    <property type="match status" value="1"/>
</dbReference>
<dbReference type="EMBL" id="VDMD01000007">
    <property type="protein sequence ID" value="TRM64254.1"/>
    <property type="molecule type" value="Genomic_DNA"/>
</dbReference>
<feature type="domain" description="Piwi" evidence="3">
    <location>
        <begin position="696"/>
        <end position="1026"/>
    </location>
</feature>
<sequence>MNNGRGRGSPPQGNGQYPGHQRGHLHRGDERSVRYPGNRGGYGPSRGAPLGNGTENNHGGNGGSRDGYGSSHGGNGGSRGGNGGSRGGSSRGDRGRPSRGRGNGHGGAHASSSYDQGYKAQASQTRDLTRQQNFTQGDNLRRRSPEVPVGTEFSVYTNHFEITQVPTQTYTMYQVSIEPAVKSAARCHQIFSALKSTVASTLFPKNGIYDGKSQFWTCFPLALIGSEQQWTVPLENKQYIVSVAYLPGAEVDANAVRRLTLPSSSSTEGPTQSALRLLQLIVRQSSTRFPHNNTAYFPRSFVEDWGADLRASVGGVTLKLGYFQSVRPTLDRLLVNVDQKLAAFYASGPVIDIAKACLGRNSTSQSLTCRDPRDLDTLRRHFVKVKVNVDFLATRNGRKTHIRTIQDIVPRAGECQFELDGRLTTVREYFQRFHSKTLEYPHFFGVVVSPRNSSTKVIIPAELCAVREDQFYRKRLSEDATRRALKLAVKRPQDRRAYICRQDDQADLQTPLSSYKNSPHILESGMTISDRMADVMGKQLPTPAIEFGKKYGDKNETLLPTGGSWNFNDRRRVNVKTDIRYLVFLNLIPLWKPEEDGKDPRRNKFDGDAGRDRFDRDARKELYMSIRQGCKDIGMEFTQPVIDHIFDLGSQTLEQELDRLYGDVAKDVARRHGFSEPDKKTEQDAMFDGEARKETVFLVLLPSSAQAEYDIVKHWGDVRRGVVTQCIRFKTVEGWLRKRNDDRLAKNIAIKINARLGGQNWVVSPAGLDGFDPGLPMFMGADVGHAGPGQLHPSVASIVWARHANGVLYCAQSSLQRARLEVIDDLRSKVILALMQFIPDNEWRPPSSIVFFRDGLSEGQYEAHARQEILDIEAAIGDAWAIPRGKSGTLASNNFARPSLTYIVVTKRHHVRFFATGSSPQDNKTGNLPPGFTTTRGIDSPYAFDFYLQSHHAIQGTARPAHYIVLQDKILSDSTRTLEHAARLDAIRLMSFSLCHAYAKATVSVSIPAPVYYADLACRRLDTRMRESHRYGVSDQVSADSSGSITESMLEGQVQAWKTNFCPMHAKFRDTMYFL</sequence>
<name>A0A550CHK7_9AGAR</name>
<reference evidence="4 5" key="1">
    <citation type="journal article" date="2019" name="New Phytol.">
        <title>Comparative genomics reveals unique wood-decay strategies and fruiting body development in the Schizophyllaceae.</title>
        <authorList>
            <person name="Almasi E."/>
            <person name="Sahu N."/>
            <person name="Krizsan K."/>
            <person name="Balint B."/>
            <person name="Kovacs G.M."/>
            <person name="Kiss B."/>
            <person name="Cseklye J."/>
            <person name="Drula E."/>
            <person name="Henrissat B."/>
            <person name="Nagy I."/>
            <person name="Chovatia M."/>
            <person name="Adam C."/>
            <person name="LaButti K."/>
            <person name="Lipzen A."/>
            <person name="Riley R."/>
            <person name="Grigoriev I.V."/>
            <person name="Nagy L.G."/>
        </authorList>
    </citation>
    <scope>NUCLEOTIDE SEQUENCE [LARGE SCALE GENOMIC DNA]</scope>
    <source>
        <strain evidence="4 5">NL-1724</strain>
    </source>
</reference>
<dbReference type="SUPFAM" id="SSF53098">
    <property type="entry name" value="Ribonuclease H-like"/>
    <property type="match status" value="1"/>
</dbReference>
<evidence type="ECO:0000259" key="3">
    <source>
        <dbReference type="PROSITE" id="PS50822"/>
    </source>
</evidence>
<dbReference type="Gene3D" id="3.30.420.10">
    <property type="entry name" value="Ribonuclease H-like superfamily/Ribonuclease H"/>
    <property type="match status" value="1"/>
</dbReference>
<protein>
    <submittedName>
        <fullName evidence="4">Ribonuclease H-like domain-containing protein</fullName>
    </submittedName>
</protein>
<evidence type="ECO:0000256" key="1">
    <source>
        <dbReference type="SAM" id="MobiDB-lite"/>
    </source>
</evidence>
<dbReference type="SUPFAM" id="SSF101690">
    <property type="entry name" value="PAZ domain"/>
    <property type="match status" value="1"/>
</dbReference>
<accession>A0A550CHK7</accession>
<dbReference type="Pfam" id="PF08699">
    <property type="entry name" value="ArgoL1"/>
    <property type="match status" value="1"/>
</dbReference>
<feature type="compositionally biased region" description="Polar residues" evidence="1">
    <location>
        <begin position="121"/>
        <end position="138"/>
    </location>
</feature>
<dbReference type="STRING" id="97359.A0A550CHK7"/>
<comment type="caution">
    <text evidence="4">The sequence shown here is derived from an EMBL/GenBank/DDBJ whole genome shotgun (WGS) entry which is preliminary data.</text>
</comment>
<dbReference type="InterPro" id="IPR036397">
    <property type="entry name" value="RNaseH_sf"/>
</dbReference>
<evidence type="ECO:0000313" key="4">
    <source>
        <dbReference type="EMBL" id="TRM64254.1"/>
    </source>
</evidence>
<evidence type="ECO:0000313" key="5">
    <source>
        <dbReference type="Proteomes" id="UP000320762"/>
    </source>
</evidence>
<evidence type="ECO:0000259" key="2">
    <source>
        <dbReference type="PROSITE" id="PS50821"/>
    </source>
</evidence>
<dbReference type="PROSITE" id="PS50821">
    <property type="entry name" value="PAZ"/>
    <property type="match status" value="1"/>
</dbReference>
<dbReference type="Pfam" id="PF02171">
    <property type="entry name" value="Piwi"/>
    <property type="match status" value="1"/>
</dbReference>
<proteinExistence type="predicted"/>
<dbReference type="SMART" id="SM00950">
    <property type="entry name" value="Piwi"/>
    <property type="match status" value="1"/>
</dbReference>
<dbReference type="PANTHER" id="PTHR22891">
    <property type="entry name" value="EUKARYOTIC TRANSLATION INITIATION FACTOR 2C"/>
    <property type="match status" value="1"/>
</dbReference>
<dbReference type="Gene3D" id="2.170.260.10">
    <property type="entry name" value="paz domain"/>
    <property type="match status" value="1"/>
</dbReference>
<dbReference type="OrthoDB" id="10252740at2759"/>
<dbReference type="AlphaFoldDB" id="A0A550CHK7"/>
<dbReference type="GO" id="GO:0003723">
    <property type="term" value="F:RNA binding"/>
    <property type="evidence" value="ECO:0007669"/>
    <property type="project" value="InterPro"/>
</dbReference>
<dbReference type="Pfam" id="PF02170">
    <property type="entry name" value="PAZ"/>
    <property type="match status" value="1"/>
</dbReference>
<dbReference type="InterPro" id="IPR003165">
    <property type="entry name" value="Piwi"/>
</dbReference>
<dbReference type="InterPro" id="IPR012337">
    <property type="entry name" value="RNaseH-like_sf"/>
</dbReference>
<gene>
    <name evidence="4" type="ORF">BD626DRAFT_491232</name>
</gene>
<dbReference type="Gene3D" id="3.40.50.2300">
    <property type="match status" value="1"/>
</dbReference>
<dbReference type="InterPro" id="IPR032474">
    <property type="entry name" value="Argonaute_N"/>
</dbReference>
<keyword evidence="5" id="KW-1185">Reference proteome</keyword>
<dbReference type="CDD" id="cd02846">
    <property type="entry name" value="PAZ_argonaute_like"/>
    <property type="match status" value="1"/>
</dbReference>
<dbReference type="InterPro" id="IPR003100">
    <property type="entry name" value="PAZ_dom"/>
</dbReference>
<dbReference type="Proteomes" id="UP000320762">
    <property type="component" value="Unassembled WGS sequence"/>
</dbReference>
<dbReference type="InterPro" id="IPR014811">
    <property type="entry name" value="ArgoL1"/>
</dbReference>